<dbReference type="AlphaFoldDB" id="A0A6C0CLZ3"/>
<feature type="compositionally biased region" description="Basic residues" evidence="1">
    <location>
        <begin position="70"/>
        <end position="94"/>
    </location>
</feature>
<evidence type="ECO:0000256" key="1">
    <source>
        <dbReference type="SAM" id="MobiDB-lite"/>
    </source>
</evidence>
<accession>A0A6C0CLZ3</accession>
<dbReference type="EMBL" id="MN739460">
    <property type="protein sequence ID" value="QHT05806.1"/>
    <property type="molecule type" value="Genomic_DNA"/>
</dbReference>
<feature type="compositionally biased region" description="Basic and acidic residues" evidence="1">
    <location>
        <begin position="49"/>
        <end position="63"/>
    </location>
</feature>
<organism evidence="2">
    <name type="scientific">viral metagenome</name>
    <dbReference type="NCBI Taxonomy" id="1070528"/>
    <lineage>
        <taxon>unclassified sequences</taxon>
        <taxon>metagenomes</taxon>
        <taxon>organismal metagenomes</taxon>
    </lineage>
</organism>
<evidence type="ECO:0000313" key="2">
    <source>
        <dbReference type="EMBL" id="QHT05806.1"/>
    </source>
</evidence>
<reference evidence="2" key="1">
    <citation type="journal article" date="2020" name="Nature">
        <title>Giant virus diversity and host interactions through global metagenomics.</title>
        <authorList>
            <person name="Schulz F."/>
            <person name="Roux S."/>
            <person name="Paez-Espino D."/>
            <person name="Jungbluth S."/>
            <person name="Walsh D.A."/>
            <person name="Denef V.J."/>
            <person name="McMahon K.D."/>
            <person name="Konstantinidis K.T."/>
            <person name="Eloe-Fadrosh E.A."/>
            <person name="Kyrpides N.C."/>
            <person name="Woyke T."/>
        </authorList>
    </citation>
    <scope>NUCLEOTIDE SEQUENCE</scope>
    <source>
        <strain evidence="2">GVMAG-M-3300021425-14</strain>
    </source>
</reference>
<feature type="region of interest" description="Disordered" evidence="1">
    <location>
        <begin position="48"/>
        <end position="94"/>
    </location>
</feature>
<protein>
    <submittedName>
        <fullName evidence="2">Uncharacterized protein</fullName>
    </submittedName>
</protein>
<name>A0A6C0CLZ3_9ZZZZ</name>
<proteinExistence type="predicted"/>
<sequence>MPTRKRLSPVKEKTTEGKAFKRKYTIKVTKTNPIKLLKKLRPLLTASSYDRRTHLAPKNDGHGNRVKLPLGRKSRKKRRKKRKRNKTIRKRRKK</sequence>